<proteinExistence type="predicted"/>
<dbReference type="SUPFAM" id="SSF53300">
    <property type="entry name" value="vWA-like"/>
    <property type="match status" value="1"/>
</dbReference>
<dbReference type="OrthoDB" id="92417at2"/>
<sequence length="469" mass="54070">MGKENKSRNSVVATEMELDIYSNIFEKSPRLTGELEEYSETLRGVRALSEDIYLMLFKYEPEIRSFKELEPKYRLNGKLVQEMDQNHEIKSLRKRCEYKYLNSIIATEIMLRESVAAVNERLEKSLTLKSKLKSLNKAVDEYDKSPSDPLELEIDRYTEEVCAELAETNFFYKVLSDSYKEFVTVFNTIKNWGLDDGKLTTASYDEKMMVAGKLRKLKKVRDISEMAGRFKASASSLQRKKTKEDGMEICGVEIGNEIHRVLPSEKILLANEKTKRGFLKKYTQKELLSYKYRNNRSKSKGPIICCIDTSSSMEGELEVWSKSIAMTLMDIAFKQKREFVAVLFSYKVGQVIEFNKNRIDPSKIYDLATAFFGSGTNFVEPLNEAIKLINTAKYKYSDIIFITDGEAPLDDEFIAEFKEIKEKKQFRMITVNVSDKIEPALDQINDIQILLRELTDEAVDGTNETIFSI</sequence>
<dbReference type="EMBL" id="MKIE01000008">
    <property type="protein sequence ID" value="OHW61694.1"/>
    <property type="molecule type" value="Genomic_DNA"/>
</dbReference>
<protein>
    <submittedName>
        <fullName evidence="2">Protein ViaA</fullName>
    </submittedName>
</protein>
<accession>A0A1S1V5C9</accession>
<dbReference type="AlphaFoldDB" id="A0A1S1V5C9"/>
<reference evidence="2 3" key="1">
    <citation type="submission" date="2016-09" db="EMBL/GenBank/DDBJ databases">
        <title>Genome sequence of Eubacterium angustum.</title>
        <authorList>
            <person name="Poehlein A."/>
            <person name="Daniel R."/>
        </authorList>
    </citation>
    <scope>NUCLEOTIDE SEQUENCE [LARGE SCALE GENOMIC DNA]</scope>
    <source>
        <strain evidence="2 3">DSM 1989</strain>
    </source>
</reference>
<evidence type="ECO:0000259" key="1">
    <source>
        <dbReference type="SMART" id="SM00327"/>
    </source>
</evidence>
<dbReference type="RefSeq" id="WP_071063932.1">
    <property type="nucleotide sequence ID" value="NZ_MKIE01000008.1"/>
</dbReference>
<evidence type="ECO:0000313" key="2">
    <source>
        <dbReference type="EMBL" id="OHW61694.1"/>
    </source>
</evidence>
<dbReference type="GO" id="GO:0005829">
    <property type="term" value="C:cytosol"/>
    <property type="evidence" value="ECO:0007669"/>
    <property type="project" value="TreeGrafter"/>
</dbReference>
<organism evidence="2 3">
    <name type="scientific">Andreesenia angusta</name>
    <dbReference type="NCBI Taxonomy" id="39480"/>
    <lineage>
        <taxon>Bacteria</taxon>
        <taxon>Bacillati</taxon>
        <taxon>Bacillota</taxon>
        <taxon>Tissierellia</taxon>
        <taxon>Tissierellales</taxon>
        <taxon>Gottschalkiaceae</taxon>
        <taxon>Andreesenia</taxon>
    </lineage>
</organism>
<gene>
    <name evidence="2" type="primary">viaA</name>
    <name evidence="2" type="ORF">EUAN_18730</name>
</gene>
<dbReference type="Gene3D" id="3.40.50.410">
    <property type="entry name" value="von Willebrand factor, type A domain"/>
    <property type="match status" value="1"/>
</dbReference>
<dbReference type="PANTHER" id="PTHR36846">
    <property type="entry name" value="PROTEIN VIAA"/>
    <property type="match status" value="1"/>
</dbReference>
<dbReference type="InterPro" id="IPR036465">
    <property type="entry name" value="vWFA_dom_sf"/>
</dbReference>
<dbReference type="Proteomes" id="UP000180254">
    <property type="component" value="Unassembled WGS sequence"/>
</dbReference>
<dbReference type="Pfam" id="PF00092">
    <property type="entry name" value="VWA"/>
    <property type="match status" value="1"/>
</dbReference>
<name>A0A1S1V5C9_9FIRM</name>
<dbReference type="STRING" id="39480.EUAN_18730"/>
<dbReference type="InterPro" id="IPR002035">
    <property type="entry name" value="VWF_A"/>
</dbReference>
<feature type="domain" description="VWFA" evidence="1">
    <location>
        <begin position="300"/>
        <end position="467"/>
    </location>
</feature>
<dbReference type="PANTHER" id="PTHR36846:SF1">
    <property type="entry name" value="PROTEIN VIAA"/>
    <property type="match status" value="1"/>
</dbReference>
<evidence type="ECO:0000313" key="3">
    <source>
        <dbReference type="Proteomes" id="UP000180254"/>
    </source>
</evidence>
<keyword evidence="3" id="KW-1185">Reference proteome</keyword>
<comment type="caution">
    <text evidence="2">The sequence shown here is derived from an EMBL/GenBank/DDBJ whole genome shotgun (WGS) entry which is preliminary data.</text>
</comment>
<dbReference type="SMART" id="SM00327">
    <property type="entry name" value="VWA"/>
    <property type="match status" value="1"/>
</dbReference>